<evidence type="ECO:0000313" key="1">
    <source>
        <dbReference type="EMBL" id="QHT06827.1"/>
    </source>
</evidence>
<dbReference type="EMBL" id="MN739476">
    <property type="protein sequence ID" value="QHT06827.1"/>
    <property type="molecule type" value="Genomic_DNA"/>
</dbReference>
<protein>
    <submittedName>
        <fullName evidence="1">Uncharacterized protein</fullName>
    </submittedName>
</protein>
<organism evidence="1">
    <name type="scientific">viral metagenome</name>
    <dbReference type="NCBI Taxonomy" id="1070528"/>
    <lineage>
        <taxon>unclassified sequences</taxon>
        <taxon>metagenomes</taxon>
        <taxon>organismal metagenomes</taxon>
    </lineage>
</organism>
<reference evidence="1" key="1">
    <citation type="journal article" date="2020" name="Nature">
        <title>Giant virus diversity and host interactions through global metagenomics.</title>
        <authorList>
            <person name="Schulz F."/>
            <person name="Roux S."/>
            <person name="Paez-Espino D."/>
            <person name="Jungbluth S."/>
            <person name="Walsh D.A."/>
            <person name="Denef V.J."/>
            <person name="McMahon K.D."/>
            <person name="Konstantinidis K.T."/>
            <person name="Eloe-Fadrosh E.A."/>
            <person name="Kyrpides N.C."/>
            <person name="Woyke T."/>
        </authorList>
    </citation>
    <scope>NUCLEOTIDE SEQUENCE</scope>
    <source>
        <strain evidence="1">GVMAG-M-3300021473-15</strain>
    </source>
</reference>
<name>A0A6C0CRH4_9ZZZZ</name>
<accession>A0A6C0CRH4</accession>
<dbReference type="AlphaFoldDB" id="A0A6C0CRH4"/>
<sequence length="135" mass="16200">MEPHSFFSDDQNNECFVDFRNIRLLDYTLKFVNVMFPTVKKSYHGIYMPYLIKAYNSFKNTSILAWINTIRYFNSKYLITHHIHYKNPKLLVEIIHDVLTIDDLQNFYNDKQDSSNVVLENNDDNDYGFFVHLDD</sequence>
<proteinExistence type="predicted"/>